<keyword evidence="2" id="KW-1185">Reference proteome</keyword>
<comment type="caution">
    <text evidence="1">The sequence shown here is derived from an EMBL/GenBank/DDBJ whole genome shotgun (WGS) entry which is preliminary data.</text>
</comment>
<dbReference type="Proteomes" id="UP000176294">
    <property type="component" value="Unassembled WGS sequence"/>
</dbReference>
<evidence type="ECO:0008006" key="3">
    <source>
        <dbReference type="Google" id="ProtNLM"/>
    </source>
</evidence>
<dbReference type="EMBL" id="MDZB01000138">
    <property type="protein sequence ID" value="OGX82867.1"/>
    <property type="molecule type" value="Genomic_DNA"/>
</dbReference>
<dbReference type="STRING" id="1908237.BEN47_18090"/>
<dbReference type="AlphaFoldDB" id="A0A1G1SW66"/>
<organism evidence="1 2">
    <name type="scientific">Hymenobacter lapidarius</name>
    <dbReference type="NCBI Taxonomy" id="1908237"/>
    <lineage>
        <taxon>Bacteria</taxon>
        <taxon>Pseudomonadati</taxon>
        <taxon>Bacteroidota</taxon>
        <taxon>Cytophagia</taxon>
        <taxon>Cytophagales</taxon>
        <taxon>Hymenobacteraceae</taxon>
        <taxon>Hymenobacter</taxon>
    </lineage>
</organism>
<sequence length="124" mass="13795">MNFVYTVRGVQLFAGPYAALGLGGRQRGTSYSASPSAKFAPFHFNEKIRYDSDVHNPRLDAGVNFGIGYRRGPVQVQFGYQIGLVTLQRAHIEGVVADFPYHDFNADAAYNRVVQLTGTYFLKL</sequence>
<accession>A0A1G1SW66</accession>
<reference evidence="1 2" key="1">
    <citation type="submission" date="2016-08" db="EMBL/GenBank/DDBJ databases">
        <title>Hymenobacter coccineus sp. nov., Hymenobacter lapidarius sp. nov. and Hymenobacter glacialis sp. nov., isolated from Antarctic soil.</title>
        <authorList>
            <person name="Sedlacek I."/>
            <person name="Kralova S."/>
            <person name="Kyrova K."/>
            <person name="Maslanova I."/>
            <person name="Stankova E."/>
            <person name="Vrbovska V."/>
            <person name="Nemec M."/>
            <person name="Bartak M."/>
            <person name="Svec P."/>
            <person name="Busse H.-J."/>
            <person name="Pantucek R."/>
        </authorList>
    </citation>
    <scope>NUCLEOTIDE SEQUENCE [LARGE SCALE GENOMIC DNA]</scope>
    <source>
        <strain evidence="1 2">CCM 8643</strain>
    </source>
</reference>
<name>A0A1G1SW66_9BACT</name>
<evidence type="ECO:0000313" key="2">
    <source>
        <dbReference type="Proteomes" id="UP000176294"/>
    </source>
</evidence>
<evidence type="ECO:0000313" key="1">
    <source>
        <dbReference type="EMBL" id="OGX82867.1"/>
    </source>
</evidence>
<gene>
    <name evidence="1" type="ORF">BEN47_18090</name>
</gene>
<protein>
    <recommendedName>
        <fullName evidence="3">Outer membrane protein beta-barrel domain-containing protein</fullName>
    </recommendedName>
</protein>
<proteinExistence type="predicted"/>